<comment type="similarity">
    <text evidence="1">Belongs to the methyltransferase superfamily. RsmH family.</text>
</comment>
<dbReference type="Gene3D" id="1.10.150.170">
    <property type="entry name" value="Putative methyltransferase TM0872, insert domain"/>
    <property type="match status" value="1"/>
</dbReference>
<dbReference type="HAMAP" id="MF_01007">
    <property type="entry name" value="16SrRNA_methyltr_H"/>
    <property type="match status" value="1"/>
</dbReference>
<accession>A0ABQ6NF80</accession>
<keyword evidence="6" id="KW-1185">Reference proteome</keyword>
<reference evidence="5 6" key="1">
    <citation type="journal article" date="2023" name="Commun. Biol.">
        <title>Genome analysis of Parmales, the sister group of diatoms, reveals the evolutionary specialization of diatoms from phago-mixotrophs to photoautotrophs.</title>
        <authorList>
            <person name="Ban H."/>
            <person name="Sato S."/>
            <person name="Yoshikawa S."/>
            <person name="Yamada K."/>
            <person name="Nakamura Y."/>
            <person name="Ichinomiya M."/>
            <person name="Sato N."/>
            <person name="Blanc-Mathieu R."/>
            <person name="Endo H."/>
            <person name="Kuwata A."/>
            <person name="Ogata H."/>
        </authorList>
    </citation>
    <scope>NUCLEOTIDE SEQUENCE [LARGE SCALE GENOMIC DNA]</scope>
</reference>
<dbReference type="PANTHER" id="PTHR11265:SF0">
    <property type="entry name" value="12S RRNA N4-METHYLCYTIDINE METHYLTRANSFERASE"/>
    <property type="match status" value="1"/>
</dbReference>
<evidence type="ECO:0000313" key="6">
    <source>
        <dbReference type="Proteomes" id="UP001165060"/>
    </source>
</evidence>
<organism evidence="5 6">
    <name type="scientific">Tetraparma gracilis</name>
    <dbReference type="NCBI Taxonomy" id="2962635"/>
    <lineage>
        <taxon>Eukaryota</taxon>
        <taxon>Sar</taxon>
        <taxon>Stramenopiles</taxon>
        <taxon>Ochrophyta</taxon>
        <taxon>Bolidophyceae</taxon>
        <taxon>Parmales</taxon>
        <taxon>Triparmaceae</taxon>
        <taxon>Tetraparma</taxon>
    </lineage>
</organism>
<keyword evidence="2" id="KW-0489">Methyltransferase</keyword>
<dbReference type="InterPro" id="IPR002903">
    <property type="entry name" value="RsmH"/>
</dbReference>
<protein>
    <recommendedName>
        <fullName evidence="7">S-adenosyl-L-methionine-dependent methyltransferase</fullName>
    </recommendedName>
</protein>
<evidence type="ECO:0008006" key="7">
    <source>
        <dbReference type="Google" id="ProtNLM"/>
    </source>
</evidence>
<dbReference type="NCBIfam" id="TIGR00006">
    <property type="entry name" value="16S rRNA (cytosine(1402)-N(4))-methyltransferase RsmH"/>
    <property type="match status" value="1"/>
</dbReference>
<dbReference type="SUPFAM" id="SSF53335">
    <property type="entry name" value="S-adenosyl-L-methionine-dependent methyltransferases"/>
    <property type="match status" value="1"/>
</dbReference>
<dbReference type="PANTHER" id="PTHR11265">
    <property type="entry name" value="S-ADENOSYL-METHYLTRANSFERASE MRAW"/>
    <property type="match status" value="1"/>
</dbReference>
<dbReference type="Pfam" id="PF01795">
    <property type="entry name" value="Methyltransf_5"/>
    <property type="match status" value="1"/>
</dbReference>
<gene>
    <name evidence="5" type="ORF">TeGR_g3922</name>
</gene>
<evidence type="ECO:0000313" key="5">
    <source>
        <dbReference type="EMBL" id="GMI58649.1"/>
    </source>
</evidence>
<proteinExistence type="inferred from homology"/>
<evidence type="ECO:0000256" key="1">
    <source>
        <dbReference type="ARBA" id="ARBA00010396"/>
    </source>
</evidence>
<dbReference type="InterPro" id="IPR029063">
    <property type="entry name" value="SAM-dependent_MTases_sf"/>
</dbReference>
<evidence type="ECO:0000256" key="4">
    <source>
        <dbReference type="ARBA" id="ARBA00022691"/>
    </source>
</evidence>
<keyword evidence="4" id="KW-0949">S-adenosyl-L-methionine</keyword>
<keyword evidence="3" id="KW-0808">Transferase</keyword>
<comment type="caution">
    <text evidence="5">The sequence shown here is derived from an EMBL/GenBank/DDBJ whole genome shotgun (WGS) entry which is preliminary data.</text>
</comment>
<dbReference type="Gene3D" id="3.40.50.150">
    <property type="entry name" value="Vaccinia Virus protein VP39"/>
    <property type="match status" value="1"/>
</dbReference>
<sequence length="386" mass="41510">MLSSPPAPYGSAYHSPVMLEECLSYLPPSPGHSSPGHARLLRKQRVPKPDPARPLVAADLTLGGGGHSEAILERLGGDRLGGGGLLLGFDQDAEAIEAATARLRSSPHYRSDPPSFLAERCNFKDVEASPLFLEHGPLDYVLLDLGVSSHQIDEAERGFTYREDGPLDMRMSATTKLTAADIVNTYPAASLAALFTQHGDEPPGTARRIAASVEASRPHLTTGSLREAVAAVTPEWHKSSPRKGLVKTLSRVFQALRVVVNDEEKALEKVLGLLPRIVRPGGVVVFLTFQSMEDRMVKRSLRDSVWKAGGGIGLGDKRDRERTDQFGNKVTPYVWDVVGSGAGGKKEEIERNRRARSARMRVAVLRGWEGGEEEGGGGVGGRGGSS</sequence>
<name>A0ABQ6NF80_9STRA</name>
<evidence type="ECO:0000256" key="3">
    <source>
        <dbReference type="ARBA" id="ARBA00022679"/>
    </source>
</evidence>
<dbReference type="Proteomes" id="UP001165060">
    <property type="component" value="Unassembled WGS sequence"/>
</dbReference>
<evidence type="ECO:0000256" key="2">
    <source>
        <dbReference type="ARBA" id="ARBA00022603"/>
    </source>
</evidence>
<dbReference type="SUPFAM" id="SSF81799">
    <property type="entry name" value="Putative methyltransferase TM0872, insert domain"/>
    <property type="match status" value="1"/>
</dbReference>
<dbReference type="EMBL" id="BRYB01006481">
    <property type="protein sequence ID" value="GMI58649.1"/>
    <property type="molecule type" value="Genomic_DNA"/>
</dbReference>
<dbReference type="InterPro" id="IPR023397">
    <property type="entry name" value="SAM-dep_MeTrfase_MraW_recog"/>
</dbReference>